<organism evidence="9 10">
    <name type="scientific">Candidatus Avelusimicrobium gallicola</name>
    <dbReference type="NCBI Taxonomy" id="2562704"/>
    <lineage>
        <taxon>Bacteria</taxon>
        <taxon>Pseudomonadati</taxon>
        <taxon>Elusimicrobiota</taxon>
        <taxon>Elusimicrobia</taxon>
        <taxon>Elusimicrobiales</taxon>
        <taxon>Elusimicrobiaceae</taxon>
        <taxon>Candidatus Avelusimicrobium</taxon>
    </lineage>
</organism>
<comment type="function">
    <text evidence="8">Probably functions as a manganese efflux pump.</text>
</comment>
<keyword evidence="2 8" id="KW-1003">Cell membrane</keyword>
<evidence type="ECO:0000313" key="9">
    <source>
        <dbReference type="EMBL" id="OUO57470.1"/>
    </source>
</evidence>
<feature type="transmembrane region" description="Helical" evidence="8">
    <location>
        <begin position="65"/>
        <end position="86"/>
    </location>
</feature>
<keyword evidence="3 8" id="KW-0812">Transmembrane</keyword>
<evidence type="ECO:0000313" key="10">
    <source>
        <dbReference type="Proteomes" id="UP000196368"/>
    </source>
</evidence>
<dbReference type="InterPro" id="IPR003810">
    <property type="entry name" value="Mntp/YtaF"/>
</dbReference>
<evidence type="ECO:0000256" key="6">
    <source>
        <dbReference type="ARBA" id="ARBA00023136"/>
    </source>
</evidence>
<dbReference type="EMBL" id="NFJD01000001">
    <property type="protein sequence ID" value="OUO57470.1"/>
    <property type="molecule type" value="Genomic_DNA"/>
</dbReference>
<dbReference type="RefSeq" id="WP_087286851.1">
    <property type="nucleotide sequence ID" value="NZ_NFJD01000001.1"/>
</dbReference>
<dbReference type="GO" id="GO:0005384">
    <property type="term" value="F:manganese ion transmembrane transporter activity"/>
    <property type="evidence" value="ECO:0007669"/>
    <property type="project" value="UniProtKB-UniRule"/>
</dbReference>
<accession>A0A1Y4DME4</accession>
<dbReference type="OrthoDB" id="9787346at2"/>
<keyword evidence="4 8" id="KW-1133">Transmembrane helix</keyword>
<comment type="caution">
    <text evidence="8">Lacks conserved residue(s) required for the propagation of feature annotation.</text>
</comment>
<gene>
    <name evidence="8" type="primary">mntP</name>
    <name evidence="9" type="ORF">B5F75_01475</name>
</gene>
<proteinExistence type="inferred from homology"/>
<dbReference type="AlphaFoldDB" id="A0A1Y4DME4"/>
<keyword evidence="10" id="KW-1185">Reference proteome</keyword>
<reference evidence="10" key="1">
    <citation type="submission" date="2017-04" db="EMBL/GenBank/DDBJ databases">
        <title>Function of individual gut microbiota members based on whole genome sequencing of pure cultures obtained from chicken caecum.</title>
        <authorList>
            <person name="Medvecky M."/>
            <person name="Cejkova D."/>
            <person name="Polansky O."/>
            <person name="Karasova D."/>
            <person name="Kubasova T."/>
            <person name="Cizek A."/>
            <person name="Rychlik I."/>
        </authorList>
    </citation>
    <scope>NUCLEOTIDE SEQUENCE [LARGE SCALE GENOMIC DNA]</scope>
    <source>
        <strain evidence="10">An273</strain>
    </source>
</reference>
<evidence type="ECO:0000256" key="7">
    <source>
        <dbReference type="ARBA" id="ARBA00023211"/>
    </source>
</evidence>
<dbReference type="PANTHER" id="PTHR35529">
    <property type="entry name" value="MANGANESE EFFLUX PUMP MNTP-RELATED"/>
    <property type="match status" value="1"/>
</dbReference>
<dbReference type="GO" id="GO:0005886">
    <property type="term" value="C:plasma membrane"/>
    <property type="evidence" value="ECO:0007669"/>
    <property type="project" value="UniProtKB-SubCell"/>
</dbReference>
<dbReference type="HAMAP" id="MF_01521">
    <property type="entry name" value="MntP_pump"/>
    <property type="match status" value="1"/>
</dbReference>
<protein>
    <recommendedName>
        <fullName evidence="8">Putative manganese efflux pump MntP</fullName>
    </recommendedName>
</protein>
<name>A0A1Y4DME4_9BACT</name>
<evidence type="ECO:0000256" key="2">
    <source>
        <dbReference type="ARBA" id="ARBA00022475"/>
    </source>
</evidence>
<dbReference type="Proteomes" id="UP000196368">
    <property type="component" value="Unassembled WGS sequence"/>
</dbReference>
<sequence>MNILSSLLVALGLSMDNWAVTIASGCSHHDAIPKSYIFKVSSLFAAAHFVMFSGGWLCGAGLGKYIGAVDHWIAFAILVFIGFRMIQESRSREEAGQDVCVLHTFKMLCALAVATSLDALLVGMGLAFTEAPFWATVLMLTVCVFVTSWTGFYVGAYLGRKFGKIMEALGGAVLMFIGLKLLLEGVGIW</sequence>
<dbReference type="PANTHER" id="PTHR35529:SF1">
    <property type="entry name" value="MANGANESE EFFLUX PUMP MNTP-RELATED"/>
    <property type="match status" value="1"/>
</dbReference>
<comment type="subcellular location">
    <subcellularLocation>
        <location evidence="8">Cell membrane</location>
        <topology evidence="8">Multi-pass membrane protein</topology>
    </subcellularLocation>
</comment>
<feature type="transmembrane region" description="Helical" evidence="8">
    <location>
        <begin position="107"/>
        <end position="127"/>
    </location>
</feature>
<feature type="transmembrane region" description="Helical" evidence="8">
    <location>
        <begin position="165"/>
        <end position="183"/>
    </location>
</feature>
<evidence type="ECO:0000256" key="8">
    <source>
        <dbReference type="HAMAP-Rule" id="MF_01521"/>
    </source>
</evidence>
<feature type="transmembrane region" description="Helical" evidence="8">
    <location>
        <begin position="133"/>
        <end position="158"/>
    </location>
</feature>
<evidence type="ECO:0000256" key="3">
    <source>
        <dbReference type="ARBA" id="ARBA00022692"/>
    </source>
</evidence>
<dbReference type="InterPro" id="IPR022929">
    <property type="entry name" value="Put_MntP"/>
</dbReference>
<evidence type="ECO:0000256" key="1">
    <source>
        <dbReference type="ARBA" id="ARBA00022448"/>
    </source>
</evidence>
<comment type="similarity">
    <text evidence="8">Belongs to the MntP (TC 9.B.29) family.</text>
</comment>
<keyword evidence="7 8" id="KW-0464">Manganese</keyword>
<keyword evidence="1 8" id="KW-0813">Transport</keyword>
<keyword evidence="6 8" id="KW-0472">Membrane</keyword>
<evidence type="ECO:0000256" key="4">
    <source>
        <dbReference type="ARBA" id="ARBA00022989"/>
    </source>
</evidence>
<dbReference type="Pfam" id="PF02659">
    <property type="entry name" value="Mntp"/>
    <property type="match status" value="1"/>
</dbReference>
<keyword evidence="5 8" id="KW-0406">Ion transport</keyword>
<comment type="caution">
    <text evidence="9">The sequence shown here is derived from an EMBL/GenBank/DDBJ whole genome shotgun (WGS) entry which is preliminary data.</text>
</comment>
<evidence type="ECO:0000256" key="5">
    <source>
        <dbReference type="ARBA" id="ARBA00023065"/>
    </source>
</evidence>